<keyword evidence="2" id="KW-1185">Reference proteome</keyword>
<gene>
    <name evidence="1" type="ORF">QFC24_004626</name>
</gene>
<comment type="caution">
    <text evidence="1">The sequence shown here is derived from an EMBL/GenBank/DDBJ whole genome shotgun (WGS) entry which is preliminary data.</text>
</comment>
<organism evidence="1 2">
    <name type="scientific">Naganishia onofrii</name>
    <dbReference type="NCBI Taxonomy" id="1851511"/>
    <lineage>
        <taxon>Eukaryota</taxon>
        <taxon>Fungi</taxon>
        <taxon>Dikarya</taxon>
        <taxon>Basidiomycota</taxon>
        <taxon>Agaricomycotina</taxon>
        <taxon>Tremellomycetes</taxon>
        <taxon>Filobasidiales</taxon>
        <taxon>Filobasidiaceae</taxon>
        <taxon>Naganishia</taxon>
    </lineage>
</organism>
<dbReference type="Proteomes" id="UP001234202">
    <property type="component" value="Unassembled WGS sequence"/>
</dbReference>
<reference evidence="1" key="1">
    <citation type="submission" date="2023-04" db="EMBL/GenBank/DDBJ databases">
        <title>Draft Genome sequencing of Naganishia species isolated from polar environments using Oxford Nanopore Technology.</title>
        <authorList>
            <person name="Leo P."/>
            <person name="Venkateswaran K."/>
        </authorList>
    </citation>
    <scope>NUCLEOTIDE SEQUENCE</scope>
    <source>
        <strain evidence="1">DBVPG 5303</strain>
    </source>
</reference>
<dbReference type="EMBL" id="JASBWV010000017">
    <property type="protein sequence ID" value="KAJ9121290.1"/>
    <property type="molecule type" value="Genomic_DNA"/>
</dbReference>
<accession>A0ACC2XD38</accession>
<proteinExistence type="predicted"/>
<evidence type="ECO:0000313" key="1">
    <source>
        <dbReference type="EMBL" id="KAJ9121290.1"/>
    </source>
</evidence>
<name>A0ACC2XD38_9TREE</name>
<sequence length="309" mass="34045">MSPTAIYSTSQTTHANTVTKPLQQTPHQHQDVSKLADKPLDRIWSGDAAGQIKFPGIPQFEDKLEQREWVKEHLAGAFRFWGKNGFSEGLAGHISVRDPILRDHIWMNPLGVHFNGITKSSLVLVSPEGNITEHGAQLAINRAGFLIHHSVHEARHDIESVAHCHSIHAKAWTAFGTSIDMLSQDSCMFYNNVAVYENFGGIVLAAEEGRNIAEALGPRRKTCLLQNHGSLTLGSTVDEAAYYLSALENQCRCQLLVESAGVSGLKKNIIDNEDAAFTAATLQDPDVLYVSMKTEYDQLVKETNGDFLV</sequence>
<evidence type="ECO:0000313" key="2">
    <source>
        <dbReference type="Proteomes" id="UP001234202"/>
    </source>
</evidence>
<protein>
    <submittedName>
        <fullName evidence="1">Uncharacterized protein</fullName>
    </submittedName>
</protein>